<comment type="caution">
    <text evidence="1">The sequence shown here is derived from an EMBL/GenBank/DDBJ whole genome shotgun (WGS) entry which is preliminary data.</text>
</comment>
<organism evidence="1 2">
    <name type="scientific">Nocardia rhizosphaerihabitans</name>
    <dbReference type="NCBI Taxonomy" id="1691570"/>
    <lineage>
        <taxon>Bacteria</taxon>
        <taxon>Bacillati</taxon>
        <taxon>Actinomycetota</taxon>
        <taxon>Actinomycetes</taxon>
        <taxon>Mycobacteriales</taxon>
        <taxon>Nocardiaceae</taxon>
        <taxon>Nocardia</taxon>
    </lineage>
</organism>
<evidence type="ECO:0000313" key="2">
    <source>
        <dbReference type="Proteomes" id="UP000658127"/>
    </source>
</evidence>
<reference evidence="2" key="1">
    <citation type="journal article" date="2019" name="Int. J. Syst. Evol. Microbiol.">
        <title>The Global Catalogue of Microorganisms (GCM) 10K type strain sequencing project: providing services to taxonomists for standard genome sequencing and annotation.</title>
        <authorList>
            <consortium name="The Broad Institute Genomics Platform"/>
            <consortium name="The Broad Institute Genome Sequencing Center for Infectious Disease"/>
            <person name="Wu L."/>
            <person name="Ma J."/>
        </authorList>
    </citation>
    <scope>NUCLEOTIDE SEQUENCE [LARGE SCALE GENOMIC DNA]</scope>
    <source>
        <strain evidence="2">CGMCC 4.7329</strain>
    </source>
</reference>
<protein>
    <submittedName>
        <fullName evidence="1">Uncharacterized protein</fullName>
    </submittedName>
</protein>
<gene>
    <name evidence="1" type="ORF">GCM10011610_56880</name>
</gene>
<name>A0ABQ2KV42_9NOCA</name>
<proteinExistence type="predicted"/>
<evidence type="ECO:0000313" key="1">
    <source>
        <dbReference type="EMBL" id="GGN94201.1"/>
    </source>
</evidence>
<sequence>MCKICNYVSEHRNGFGELGSAVPGTLHQIGSNPAWRITRYHGEGAFSKLDAYEERDLYRFLTGDDRGQSQVRFTSSASPAIRTRWASFVQEAENSLSGNAAWHAIITAWLAEASERAGEGDVALHIYNPCDFLNSMIAGWPNKLHEYLPMLEGWILPKTGDPTHIRGDIFWNGSGVRLDKAVNTIYGGQLKWMTSRYGGVTWIDDEVLLGMTGLRYVVLESVGINPSTKSVHEHRIWLFDGDSQRVYSSRTDPHQFRQAVNEITADGHPIVAAEFLALHSASADQIVREYTQ</sequence>
<accession>A0ABQ2KV42</accession>
<keyword evidence="2" id="KW-1185">Reference proteome</keyword>
<dbReference type="EMBL" id="BMNE01000008">
    <property type="protein sequence ID" value="GGN94201.1"/>
    <property type="molecule type" value="Genomic_DNA"/>
</dbReference>
<dbReference type="Proteomes" id="UP000658127">
    <property type="component" value="Unassembled WGS sequence"/>
</dbReference>